<dbReference type="OrthoDB" id="5575at2759"/>
<dbReference type="InterPro" id="IPR004179">
    <property type="entry name" value="Sec63-dom"/>
</dbReference>
<evidence type="ECO:0000259" key="8">
    <source>
        <dbReference type="PROSITE" id="PS51192"/>
    </source>
</evidence>
<dbReference type="SMART" id="SM00487">
    <property type="entry name" value="DEXDc"/>
    <property type="match status" value="2"/>
</dbReference>
<dbReference type="FunFam" id="1.10.10.10:FF:000012">
    <property type="entry name" value="U5 small nuclear ribonucleoprotein helicase"/>
    <property type="match status" value="1"/>
</dbReference>
<dbReference type="FunFam" id="1.10.3380.10:FF:000002">
    <property type="entry name" value="Activating signal cointegrator 1 complex subunit 3"/>
    <property type="match status" value="1"/>
</dbReference>
<dbReference type="Pfam" id="PF00270">
    <property type="entry name" value="DEAD"/>
    <property type="match status" value="2"/>
</dbReference>
<evidence type="ECO:0000256" key="3">
    <source>
        <dbReference type="ARBA" id="ARBA00022801"/>
    </source>
</evidence>
<evidence type="ECO:0000256" key="1">
    <source>
        <dbReference type="ARBA" id="ARBA00010140"/>
    </source>
</evidence>
<organism evidence="10 11">
    <name type="scientific">Allomyces macrogynus (strain ATCC 38327)</name>
    <name type="common">Allomyces javanicus var. macrogynus</name>
    <dbReference type="NCBI Taxonomy" id="578462"/>
    <lineage>
        <taxon>Eukaryota</taxon>
        <taxon>Fungi</taxon>
        <taxon>Fungi incertae sedis</taxon>
        <taxon>Blastocladiomycota</taxon>
        <taxon>Blastocladiomycetes</taxon>
        <taxon>Blastocladiales</taxon>
        <taxon>Blastocladiaceae</taxon>
        <taxon>Allomyces</taxon>
    </lineage>
</organism>
<name>A0A0L0SBI3_ALLM3</name>
<dbReference type="PROSITE" id="PS51192">
    <property type="entry name" value="HELICASE_ATP_BIND_1"/>
    <property type="match status" value="2"/>
</dbReference>
<evidence type="ECO:0000256" key="4">
    <source>
        <dbReference type="ARBA" id="ARBA00022806"/>
    </source>
</evidence>
<evidence type="ECO:0000256" key="7">
    <source>
        <dbReference type="SAM" id="MobiDB-lite"/>
    </source>
</evidence>
<dbReference type="GO" id="GO:0005524">
    <property type="term" value="F:ATP binding"/>
    <property type="evidence" value="ECO:0007669"/>
    <property type="project" value="UniProtKB-KW"/>
</dbReference>
<dbReference type="SUPFAM" id="SSF81296">
    <property type="entry name" value="E set domains"/>
    <property type="match status" value="1"/>
</dbReference>
<protein>
    <recommendedName>
        <fullName evidence="6">U5 small nuclear ribonucleoprotein 200 kDa helicase</fullName>
    </recommendedName>
</protein>
<dbReference type="GO" id="GO:0004386">
    <property type="term" value="F:helicase activity"/>
    <property type="evidence" value="ECO:0007669"/>
    <property type="project" value="UniProtKB-KW"/>
</dbReference>
<dbReference type="Pfam" id="PF02889">
    <property type="entry name" value="Sec63"/>
    <property type="match status" value="2"/>
</dbReference>
<dbReference type="FunFam" id="3.40.50.300:FF:003287">
    <property type="entry name" value="U5 small nuclear ribonucleoprotein 200 kDa helicase"/>
    <property type="match status" value="1"/>
</dbReference>
<dbReference type="Pfam" id="PF00271">
    <property type="entry name" value="Helicase_C"/>
    <property type="match status" value="2"/>
</dbReference>
<sequence length="2138" mass="238612">MDHAANMPFSLVEASFAVADADAGHLHADSPLHSFTYQARKAALYAPDPPAFLRSAIPGPSSLNGFDSPVDAEWDELVQRVTNAANQTELNDETDPFSLIPANVLAELEQAGFESSLDVRVDGGKKRFDMAAWAEDVVIANHDDGGALDVAMDGVEPYSSEWLFRLCANHIDQQLALGADATLDLSTLFDTIMRILRDGASASSDAVSADLLEFLGYDSLPLITELVAHRYDILRVAKAERKADQLDDWKRAREEQLMRGPAPLPSGGIVDRSGPNYPHVFHTGGRPIVSTIMIGAKYALPAGSVQIDEPEYQEVVIPAAQQAPPLPEQQVITIDKLPKWIRPAYPGYKSLNKVQSLVYPIAFETNENMLVCAPTGAGKTDVAMLTVLRTISNYLIDANERDDEDEAVEPVAKAPVDPDAEFDDEDDGGDGPGGFDEDADAGDDGPAGAKRPPVQHVRRGTRFPDQNRKLAMVKHRQPIIAKNDFKIIYVAPMKALAAEVVEKFSKRLRPLGIQVRELTGDMQMTKQEILATQMIVTTPEKWDVVTRKATGDSELAQKVKLLIIDEVHLLHEDRGTVLETLVARTQRQVESTQSMIRIVGLSATLPNYIDVASFLRVNPYKGLFFFDNGFRPVPLTQHFLGIKGKTNSASQKRNLDRACFDKCIEQVRAGYQVMIFVHARKDTVRAAQAMRELAVQEDEVDLFDCTGMAGHHDWRRETAKSRNRELRELFDQGFGIHHAGMLRSDRSLTEKLFAAGMIKVLCCTATLAWGVNLPAHAVIIRGTDVYDAQKGAFVDVGILDVLQIFGRAGRPQFESEGVGYILTSLEKLPHYVSQMTQQHPIESQFASGMVDNLNAEISLGTVTTVDEAVQWLGYTYLYVRMRKNPVRYGIVTDDDTSLVSKRRELIEDAAKTLFLTNMIVYDPHTGTLASKDVGRIASNYYIKYGTVELVHRQLRDNMSEADVLVLLCACVEFDQIKLRESEVKELSKLLAQYCPCQIRRTQRVKATISGENNVGGNVKEVAVTDSATKINILLQSYISRAPLEDFALISDTMFVAQNAARILRAFFEFALNRSFASTCDVVLKLCKSVEHRKWPFEHPLSQFSVLPFEIIDKLGHLEHVQIEDLREMTPSDAGQLIRNQKYGPIVVQCAWQFPSLEIVSRVAPITSTVVELQLDITAEFDWLEAVHGKMQAFWIWVQDSDGALYHSEQILIHRSKHQEPVHMELKLPIASPPPPQLYVRWVSDTWIGAESMCTVTLDHLILPDLYTPHTDLLNLNPLPISALQNPVLEAICAQKFQFFNPIQTQVFHTLYHSRENVLLGAPTGSGKTVAAELAMWATFRDFPTNGKVVYIAPLKALVRERVDDWRQKLASMNRSIVELTGDVTPDLDTILGADIIITTPEKWDGVSRNWRSRSYVQTVRTVIIDEIHLLGGERGPILEVIVSRMHYISQTTGNAIRIVGLSTALANARDLADWLGIRPTGLFNFRHSVRPVQLESYIDGFPGKHYCPRMATMNKPTYSAILRHSPSQPVIVFVSSRRQTRLTAQDLISYCCMDDQPKRFLKIDEDALEDVLARIKDTNLAHSLSFGIGLHHAGLTDSDRRIVEELFVSLKIQVLVATSTLAWGVNTPAHLVCIKGTEFYDAKKKKYVDFPITDVLQMMGRAGRPGYDDKGVACIFVTDSKKAFYKKFLHSPFPVESSLHKFLHDHMNAEIATGTIKSKQDALDYVTWTYFYRRLQRNPTYYDLVSPAPEDVNVYLSKMVDNVLQDLESAGCIELEGHKVIPTKMGAIGSFYYLQYQTLDHFHYSIRSGVVPTHRRLLDTLALAQEYAEIPVRHNEDLLNKALAEDLPMPVHHFPAWDSPHLKAHLLIQAHMSHAALPIVDYVTDTITVVDSSVRIAQAMIDVAVYKGLPETTLQILTLLQSIKQGQWITDDNLGQLPKSVQRNKLPRNVACIAQLLACPERALKHDPALLKFAANLPLVDLQFKVNAADMAAPAAEKTDGDQQGSEKADGVIDLAQERISGKTKPDPATAASNTVRITVSRRSAFPAHQTVKDTRIHAPRFPKVQYEGWYLLMVGPAPEDASETGPGLPDVSRRVELRRFQFRERTRINATLPYLGKGSTLCLMCDGYQGLDQVFEL</sequence>
<dbReference type="InterPro" id="IPR057842">
    <property type="entry name" value="WH_MER3"/>
</dbReference>
<dbReference type="OMA" id="LEYTYMW"/>
<dbReference type="eggNOG" id="KOG0952">
    <property type="taxonomic scope" value="Eukaryota"/>
</dbReference>
<dbReference type="PROSITE" id="PS51194">
    <property type="entry name" value="HELICASE_CTER"/>
    <property type="match status" value="2"/>
</dbReference>
<dbReference type="SUPFAM" id="SSF46785">
    <property type="entry name" value="Winged helix' DNA-binding domain"/>
    <property type="match status" value="2"/>
</dbReference>
<feature type="compositionally biased region" description="Acidic residues" evidence="7">
    <location>
        <begin position="418"/>
        <end position="443"/>
    </location>
</feature>
<keyword evidence="5" id="KW-0067">ATP-binding</keyword>
<feature type="domain" description="Helicase ATP-binding" evidence="8">
    <location>
        <begin position="360"/>
        <end position="623"/>
    </location>
</feature>
<dbReference type="FunFam" id="3.40.50.300:FF:000231">
    <property type="entry name" value="Activating signal cointegrator 1 complex subunit 3"/>
    <property type="match status" value="1"/>
</dbReference>
<dbReference type="STRING" id="578462.A0A0L0SBI3"/>
<evidence type="ECO:0000313" key="10">
    <source>
        <dbReference type="EMBL" id="KNE59755.1"/>
    </source>
</evidence>
<dbReference type="Gene3D" id="1.10.10.10">
    <property type="entry name" value="Winged helix-like DNA-binding domain superfamily/Winged helix DNA-binding domain"/>
    <property type="match status" value="2"/>
</dbReference>
<feature type="domain" description="Helicase C-terminal" evidence="9">
    <location>
        <begin position="1493"/>
        <end position="1724"/>
    </location>
</feature>
<dbReference type="Gene3D" id="1.10.150.20">
    <property type="entry name" value="5' to 3' exonuclease, C-terminal subdomain"/>
    <property type="match status" value="1"/>
</dbReference>
<dbReference type="SUPFAM" id="SSF158702">
    <property type="entry name" value="Sec63 N-terminal domain-like"/>
    <property type="match status" value="2"/>
</dbReference>
<dbReference type="InterPro" id="IPR014756">
    <property type="entry name" value="Ig_E-set"/>
</dbReference>
<dbReference type="InterPro" id="IPR011545">
    <property type="entry name" value="DEAD/DEAH_box_helicase_dom"/>
</dbReference>
<dbReference type="Pfam" id="PF23445">
    <property type="entry name" value="WHD_SNRNP200"/>
    <property type="match status" value="2"/>
</dbReference>
<keyword evidence="11" id="KW-1185">Reference proteome</keyword>
<feature type="domain" description="Helicase ATP-binding" evidence="8">
    <location>
        <begin position="1308"/>
        <end position="1483"/>
    </location>
</feature>
<evidence type="ECO:0000256" key="6">
    <source>
        <dbReference type="ARBA" id="ARBA00034541"/>
    </source>
</evidence>
<dbReference type="PANTHER" id="PTHR47961:SF13">
    <property type="entry name" value="ACTIVATING SIGNAL COINTEGRATOR 1 COMPLEX SUBUNIT 3"/>
    <property type="match status" value="1"/>
</dbReference>
<dbReference type="EMBL" id="GG745335">
    <property type="protein sequence ID" value="KNE59755.1"/>
    <property type="molecule type" value="Genomic_DNA"/>
</dbReference>
<dbReference type="GO" id="GO:0016787">
    <property type="term" value="F:hydrolase activity"/>
    <property type="evidence" value="ECO:0007669"/>
    <property type="project" value="UniProtKB-KW"/>
</dbReference>
<dbReference type="SUPFAM" id="SSF52540">
    <property type="entry name" value="P-loop containing nucleoside triphosphate hydrolases"/>
    <property type="match status" value="4"/>
</dbReference>
<dbReference type="InterPro" id="IPR027417">
    <property type="entry name" value="P-loop_NTPase"/>
</dbReference>
<evidence type="ECO:0000256" key="5">
    <source>
        <dbReference type="ARBA" id="ARBA00022840"/>
    </source>
</evidence>
<comment type="similarity">
    <text evidence="1">Belongs to the helicase family. SKI2 subfamily.</text>
</comment>
<dbReference type="FunFam" id="1.10.10.10:FF:000024">
    <property type="entry name" value="U5 small nuclear ribonucleoprotein helicase"/>
    <property type="match status" value="1"/>
</dbReference>
<dbReference type="Gene3D" id="3.40.50.300">
    <property type="entry name" value="P-loop containing nucleotide triphosphate hydrolases"/>
    <property type="match status" value="5"/>
</dbReference>
<dbReference type="InterPro" id="IPR036388">
    <property type="entry name" value="WH-like_DNA-bd_sf"/>
</dbReference>
<dbReference type="InterPro" id="IPR014001">
    <property type="entry name" value="Helicase_ATP-bd"/>
</dbReference>
<dbReference type="CDD" id="cd18020">
    <property type="entry name" value="DEXHc_ASCC3_1"/>
    <property type="match status" value="1"/>
</dbReference>
<accession>A0A0L0SBI3</accession>
<reference evidence="10 11" key="1">
    <citation type="submission" date="2009-11" db="EMBL/GenBank/DDBJ databases">
        <title>Annotation of Allomyces macrogynus ATCC 38327.</title>
        <authorList>
            <consortium name="The Broad Institute Genome Sequencing Platform"/>
            <person name="Russ C."/>
            <person name="Cuomo C."/>
            <person name="Burger G."/>
            <person name="Gray M.W."/>
            <person name="Holland P.W.H."/>
            <person name="King N."/>
            <person name="Lang F.B.F."/>
            <person name="Roger A.J."/>
            <person name="Ruiz-Trillo I."/>
            <person name="Young S.K."/>
            <person name="Zeng Q."/>
            <person name="Gargeya S."/>
            <person name="Fitzgerald M."/>
            <person name="Haas B."/>
            <person name="Abouelleil A."/>
            <person name="Alvarado L."/>
            <person name="Arachchi H.M."/>
            <person name="Berlin A."/>
            <person name="Chapman S.B."/>
            <person name="Gearin G."/>
            <person name="Goldberg J."/>
            <person name="Griggs A."/>
            <person name="Gujja S."/>
            <person name="Hansen M."/>
            <person name="Heiman D."/>
            <person name="Howarth C."/>
            <person name="Larimer J."/>
            <person name="Lui A."/>
            <person name="MacDonald P.J.P."/>
            <person name="McCowen C."/>
            <person name="Montmayeur A."/>
            <person name="Murphy C."/>
            <person name="Neiman D."/>
            <person name="Pearson M."/>
            <person name="Priest M."/>
            <person name="Roberts A."/>
            <person name="Saif S."/>
            <person name="Shea T."/>
            <person name="Sisk P."/>
            <person name="Stolte C."/>
            <person name="Sykes S."/>
            <person name="Wortman J."/>
            <person name="Nusbaum C."/>
            <person name="Birren B."/>
        </authorList>
    </citation>
    <scope>NUCLEOTIDE SEQUENCE [LARGE SCALE GENOMIC DNA]</scope>
    <source>
        <strain evidence="10 11">ATCC 38327</strain>
    </source>
</reference>
<feature type="domain" description="Helicase C-terminal" evidence="9">
    <location>
        <begin position="659"/>
        <end position="857"/>
    </location>
</feature>
<dbReference type="SMART" id="SM00382">
    <property type="entry name" value="AAA"/>
    <property type="match status" value="2"/>
</dbReference>
<dbReference type="GO" id="GO:0003676">
    <property type="term" value="F:nucleic acid binding"/>
    <property type="evidence" value="ECO:0007669"/>
    <property type="project" value="InterPro"/>
</dbReference>
<dbReference type="InterPro" id="IPR001650">
    <property type="entry name" value="Helicase_C-like"/>
</dbReference>
<evidence type="ECO:0000256" key="2">
    <source>
        <dbReference type="ARBA" id="ARBA00022741"/>
    </source>
</evidence>
<keyword evidence="2" id="KW-0547">Nucleotide-binding</keyword>
<dbReference type="InterPro" id="IPR003593">
    <property type="entry name" value="AAA+_ATPase"/>
</dbReference>
<evidence type="ECO:0000313" key="11">
    <source>
        <dbReference type="Proteomes" id="UP000054350"/>
    </source>
</evidence>
<dbReference type="SMART" id="SM00973">
    <property type="entry name" value="Sec63"/>
    <property type="match status" value="2"/>
</dbReference>
<gene>
    <name evidence="10" type="ORF">AMAG_05218</name>
</gene>
<keyword evidence="4" id="KW-0347">Helicase</keyword>
<feature type="region of interest" description="Disordered" evidence="7">
    <location>
        <begin position="400"/>
        <end position="466"/>
    </location>
</feature>
<dbReference type="InterPro" id="IPR035892">
    <property type="entry name" value="C2_domain_sf"/>
</dbReference>
<dbReference type="FunFam" id="3.40.50.300:FF:000198">
    <property type="entry name" value="Activating signal cointegrator 1 complex subunit"/>
    <property type="match status" value="1"/>
</dbReference>
<dbReference type="FunFam" id="3.40.50.300:FF:000062">
    <property type="entry name" value="U5 small nuclear ribonucleoprotein helicase"/>
    <property type="match status" value="1"/>
</dbReference>
<keyword evidence="3" id="KW-0378">Hydrolase</keyword>
<proteinExistence type="inferred from homology"/>
<reference evidence="11" key="2">
    <citation type="submission" date="2009-11" db="EMBL/GenBank/DDBJ databases">
        <title>The Genome Sequence of Allomyces macrogynus strain ATCC 38327.</title>
        <authorList>
            <consortium name="The Broad Institute Genome Sequencing Platform"/>
            <person name="Russ C."/>
            <person name="Cuomo C."/>
            <person name="Shea T."/>
            <person name="Young S.K."/>
            <person name="Zeng Q."/>
            <person name="Koehrsen M."/>
            <person name="Haas B."/>
            <person name="Borodovsky M."/>
            <person name="Guigo R."/>
            <person name="Alvarado L."/>
            <person name="Berlin A."/>
            <person name="Borenstein D."/>
            <person name="Chen Z."/>
            <person name="Engels R."/>
            <person name="Freedman E."/>
            <person name="Gellesch M."/>
            <person name="Goldberg J."/>
            <person name="Griggs A."/>
            <person name="Gujja S."/>
            <person name="Heiman D."/>
            <person name="Hepburn T."/>
            <person name="Howarth C."/>
            <person name="Jen D."/>
            <person name="Larson L."/>
            <person name="Lewis B."/>
            <person name="Mehta T."/>
            <person name="Park D."/>
            <person name="Pearson M."/>
            <person name="Roberts A."/>
            <person name="Saif S."/>
            <person name="Shenoy N."/>
            <person name="Sisk P."/>
            <person name="Stolte C."/>
            <person name="Sykes S."/>
            <person name="Walk T."/>
            <person name="White J."/>
            <person name="Yandava C."/>
            <person name="Burger G."/>
            <person name="Gray M.W."/>
            <person name="Holland P.W.H."/>
            <person name="King N."/>
            <person name="Lang F.B.F."/>
            <person name="Roger A.J."/>
            <person name="Ruiz-Trillo I."/>
            <person name="Lander E."/>
            <person name="Nusbaum C."/>
        </authorList>
    </citation>
    <scope>NUCLEOTIDE SEQUENCE [LARGE SCALE GENOMIC DNA]</scope>
    <source>
        <strain evidence="11">ATCC 38327</strain>
    </source>
</reference>
<dbReference type="InterPro" id="IPR050474">
    <property type="entry name" value="Hel308_SKI2-like"/>
</dbReference>
<dbReference type="CDD" id="cd18795">
    <property type="entry name" value="SF2_C_Ski2"/>
    <property type="match status" value="2"/>
</dbReference>
<dbReference type="Proteomes" id="UP000054350">
    <property type="component" value="Unassembled WGS sequence"/>
</dbReference>
<dbReference type="PIRSF" id="PIRSF039073">
    <property type="entry name" value="BRR2"/>
    <property type="match status" value="1"/>
</dbReference>
<dbReference type="Gene3D" id="2.60.40.150">
    <property type="entry name" value="C2 domain"/>
    <property type="match status" value="2"/>
</dbReference>
<dbReference type="VEuPathDB" id="FungiDB:AMAG_05218"/>
<dbReference type="PANTHER" id="PTHR47961">
    <property type="entry name" value="DNA POLYMERASE THETA, PUTATIVE (AFU_ORTHOLOGUE AFUA_1G05260)-RELATED"/>
    <property type="match status" value="1"/>
</dbReference>
<dbReference type="Gene3D" id="1.10.3380.10">
    <property type="entry name" value="Sec63 N-terminal domain-like domain"/>
    <property type="match status" value="2"/>
</dbReference>
<evidence type="ECO:0000259" key="9">
    <source>
        <dbReference type="PROSITE" id="PS51194"/>
    </source>
</evidence>
<dbReference type="SMART" id="SM00490">
    <property type="entry name" value="HELICc"/>
    <property type="match status" value="2"/>
</dbReference>
<dbReference type="InterPro" id="IPR036390">
    <property type="entry name" value="WH_DNA-bd_sf"/>
</dbReference>